<keyword evidence="5" id="KW-0808">Transferase</keyword>
<comment type="pathway">
    <text evidence="1">Pyrimidine metabolism; UMP biosynthesis via salvage pathway; UMP from uridine: step 1/1.</text>
</comment>
<evidence type="ECO:0000256" key="2">
    <source>
        <dbReference type="ARBA" id="ARBA00004784"/>
    </source>
</evidence>
<dbReference type="FunFam" id="3.40.50.300:FF:000339">
    <property type="entry name" value="Uridine kinase"/>
    <property type="match status" value="1"/>
</dbReference>
<evidence type="ECO:0000256" key="9">
    <source>
        <dbReference type="ARBA" id="ARBA00048909"/>
    </source>
</evidence>
<dbReference type="PANTHER" id="PTHR10285">
    <property type="entry name" value="URIDINE KINASE"/>
    <property type="match status" value="1"/>
</dbReference>
<dbReference type="GO" id="GO:0004849">
    <property type="term" value="F:uridine kinase activity"/>
    <property type="evidence" value="ECO:0007669"/>
    <property type="project" value="UniProtKB-EC"/>
</dbReference>
<dbReference type="EMBL" id="GGYP01001358">
    <property type="protein sequence ID" value="MDE46129.1"/>
    <property type="molecule type" value="Transcribed_RNA"/>
</dbReference>
<dbReference type="GO" id="GO:0044211">
    <property type="term" value="P:CTP salvage"/>
    <property type="evidence" value="ECO:0007669"/>
    <property type="project" value="UniProtKB-UniPathway"/>
</dbReference>
<dbReference type="UniPathway" id="UPA00579">
    <property type="reaction ID" value="UER00640"/>
</dbReference>
<dbReference type="GO" id="GO:0005524">
    <property type="term" value="F:ATP binding"/>
    <property type="evidence" value="ECO:0007669"/>
    <property type="project" value="InterPro"/>
</dbReference>
<name>A0A6G1S6Y4_9ACAR</name>
<gene>
    <name evidence="11" type="ORF">g.11973</name>
</gene>
<dbReference type="InterPro" id="IPR006083">
    <property type="entry name" value="PRK/URK"/>
</dbReference>
<comment type="pathway">
    <text evidence="2">Pyrimidine metabolism; CTP biosynthesis via salvage pathway; CTP from cytidine: step 1/3.</text>
</comment>
<accession>A0A6G1S6Y4</accession>
<dbReference type="EC" id="2.7.1.48" evidence="4"/>
<evidence type="ECO:0000259" key="10">
    <source>
        <dbReference type="Pfam" id="PF00485"/>
    </source>
</evidence>
<dbReference type="NCBIfam" id="NF004018">
    <property type="entry name" value="PRK05480.1"/>
    <property type="match status" value="1"/>
</dbReference>
<evidence type="ECO:0000313" key="11">
    <source>
        <dbReference type="EMBL" id="MDE46129.1"/>
    </source>
</evidence>
<dbReference type="UniPathway" id="UPA00574">
    <property type="reaction ID" value="UER00637"/>
</dbReference>
<comment type="similarity">
    <text evidence="3">Belongs to the uridine kinase family.</text>
</comment>
<evidence type="ECO:0000256" key="3">
    <source>
        <dbReference type="ARBA" id="ARBA00005408"/>
    </source>
</evidence>
<dbReference type="Pfam" id="PF00485">
    <property type="entry name" value="PRK"/>
    <property type="match status" value="1"/>
</dbReference>
<evidence type="ECO:0000256" key="1">
    <source>
        <dbReference type="ARBA" id="ARBA00004690"/>
    </source>
</evidence>
<comment type="catalytic activity">
    <reaction evidence="9">
        <text>uridine + ATP = UMP + ADP + H(+)</text>
        <dbReference type="Rhea" id="RHEA:16825"/>
        <dbReference type="ChEBI" id="CHEBI:15378"/>
        <dbReference type="ChEBI" id="CHEBI:16704"/>
        <dbReference type="ChEBI" id="CHEBI:30616"/>
        <dbReference type="ChEBI" id="CHEBI:57865"/>
        <dbReference type="ChEBI" id="CHEBI:456216"/>
        <dbReference type="EC" id="2.7.1.48"/>
    </reaction>
</comment>
<dbReference type="CDD" id="cd02023">
    <property type="entry name" value="UMPK"/>
    <property type="match status" value="1"/>
</dbReference>
<comment type="catalytic activity">
    <reaction evidence="8">
        <text>cytidine + ATP = CMP + ADP + H(+)</text>
        <dbReference type="Rhea" id="RHEA:24674"/>
        <dbReference type="ChEBI" id="CHEBI:15378"/>
        <dbReference type="ChEBI" id="CHEBI:17562"/>
        <dbReference type="ChEBI" id="CHEBI:30616"/>
        <dbReference type="ChEBI" id="CHEBI:60377"/>
        <dbReference type="ChEBI" id="CHEBI:456216"/>
        <dbReference type="EC" id="2.7.1.48"/>
    </reaction>
</comment>
<dbReference type="GO" id="GO:0044206">
    <property type="term" value="P:UMP salvage"/>
    <property type="evidence" value="ECO:0007669"/>
    <property type="project" value="UniProtKB-UniPathway"/>
</dbReference>
<proteinExistence type="inferred from homology"/>
<dbReference type="SUPFAM" id="SSF52540">
    <property type="entry name" value="P-loop containing nucleoside triphosphate hydrolases"/>
    <property type="match status" value="1"/>
</dbReference>
<dbReference type="InterPro" id="IPR000764">
    <property type="entry name" value="Uridine_kinase-like"/>
</dbReference>
<dbReference type="AlphaFoldDB" id="A0A6G1S6Y4"/>
<evidence type="ECO:0000256" key="6">
    <source>
        <dbReference type="ARBA" id="ARBA00022741"/>
    </source>
</evidence>
<sequence length="244" mass="27848">MNLSHQRKASGPFLIGVAGGTASGKSTVCRKIMAKLGQDCQRRVALIKQDSFYRQLSSDELQLAKKGCFNFDHPDAIDEQAMYQALKDILMGNPVRLPTHDYQENKQKLDEYYEVQSADVVLFEGVLIFYFPKVRDMFHMKLFVDTDSDTRLSRRVVRDVRERGRSLEMVLNQYDQFVKPAFEEFCLPTKKYADMIIPRGADNEVAIGLINHNVAYVLLSEKRLALKNGIHLSNNKIGLNSPLK</sequence>
<keyword evidence="6" id="KW-0547">Nucleotide-binding</keyword>
<evidence type="ECO:0000256" key="8">
    <source>
        <dbReference type="ARBA" id="ARBA00047436"/>
    </source>
</evidence>
<feature type="domain" description="Phosphoribulokinase/uridine kinase" evidence="10">
    <location>
        <begin position="14"/>
        <end position="206"/>
    </location>
</feature>
<organism evidence="11">
    <name type="scientific">Aceria tosichella</name>
    <name type="common">wheat curl mite</name>
    <dbReference type="NCBI Taxonomy" id="561515"/>
    <lineage>
        <taxon>Eukaryota</taxon>
        <taxon>Metazoa</taxon>
        <taxon>Ecdysozoa</taxon>
        <taxon>Arthropoda</taxon>
        <taxon>Chelicerata</taxon>
        <taxon>Arachnida</taxon>
        <taxon>Acari</taxon>
        <taxon>Acariformes</taxon>
        <taxon>Trombidiformes</taxon>
        <taxon>Prostigmata</taxon>
        <taxon>Eupodina</taxon>
        <taxon>Eriophyoidea</taxon>
        <taxon>Eriophyidae</taxon>
        <taxon>Eriophyinae</taxon>
        <taxon>Aceriini</taxon>
        <taxon>Aceria</taxon>
    </lineage>
</organism>
<protein>
    <recommendedName>
        <fullName evidence="4">uridine/cytidine kinase</fullName>
        <ecNumber evidence="4">2.7.1.48</ecNumber>
    </recommendedName>
</protein>
<dbReference type="InterPro" id="IPR027417">
    <property type="entry name" value="P-loop_NTPase"/>
</dbReference>
<evidence type="ECO:0000256" key="7">
    <source>
        <dbReference type="ARBA" id="ARBA00022777"/>
    </source>
</evidence>
<dbReference type="Gene3D" id="3.40.50.300">
    <property type="entry name" value="P-loop containing nucleotide triphosphate hydrolases"/>
    <property type="match status" value="1"/>
</dbReference>
<reference evidence="11" key="1">
    <citation type="submission" date="2018-10" db="EMBL/GenBank/DDBJ databases">
        <title>Transcriptome assembly of Aceria tosichella (Wheat curl mite) Type 2.</title>
        <authorList>
            <person name="Scully E.D."/>
            <person name="Geib S.M."/>
            <person name="Palmer N.A."/>
            <person name="Gupta A.K."/>
            <person name="Sarath G."/>
            <person name="Tatineni S."/>
        </authorList>
    </citation>
    <scope>NUCLEOTIDE SEQUENCE</scope>
    <source>
        <strain evidence="11">LincolnNE</strain>
    </source>
</reference>
<evidence type="ECO:0000256" key="5">
    <source>
        <dbReference type="ARBA" id="ARBA00022679"/>
    </source>
</evidence>
<evidence type="ECO:0000256" key="4">
    <source>
        <dbReference type="ARBA" id="ARBA00012137"/>
    </source>
</evidence>
<keyword evidence="7 11" id="KW-0418">Kinase</keyword>
<dbReference type="PRINTS" id="PR00988">
    <property type="entry name" value="URIDINKINASE"/>
</dbReference>